<feature type="transmembrane region" description="Helical" evidence="8">
    <location>
        <begin position="184"/>
        <end position="204"/>
    </location>
</feature>
<organism evidence="9 10">
    <name type="scientific">Ruminiclostridium papyrosolvens DSM 2782</name>
    <dbReference type="NCBI Taxonomy" id="588581"/>
    <lineage>
        <taxon>Bacteria</taxon>
        <taxon>Bacillati</taxon>
        <taxon>Bacillota</taxon>
        <taxon>Clostridia</taxon>
        <taxon>Eubacteriales</taxon>
        <taxon>Oscillospiraceae</taxon>
        <taxon>Ruminiclostridium</taxon>
    </lineage>
</organism>
<evidence type="ECO:0000313" key="9">
    <source>
        <dbReference type="EMBL" id="EGD49581.1"/>
    </source>
</evidence>
<dbReference type="GO" id="GO:0016020">
    <property type="term" value="C:membrane"/>
    <property type="evidence" value="ECO:0007669"/>
    <property type="project" value="UniProtKB-SubCell"/>
</dbReference>
<dbReference type="GO" id="GO:0009847">
    <property type="term" value="P:spore germination"/>
    <property type="evidence" value="ECO:0007669"/>
    <property type="project" value="InterPro"/>
</dbReference>
<evidence type="ECO:0000256" key="6">
    <source>
        <dbReference type="ARBA" id="ARBA00022989"/>
    </source>
</evidence>
<protein>
    <submittedName>
        <fullName evidence="9">Spore germination protein</fullName>
    </submittedName>
</protein>
<feature type="transmembrane region" description="Helical" evidence="8">
    <location>
        <begin position="147"/>
        <end position="164"/>
    </location>
</feature>
<comment type="similarity">
    <text evidence="2">Belongs to the amino acid-polyamine-organocation (APC) superfamily. Spore germination protein (SGP) (TC 2.A.3.9) family.</text>
</comment>
<evidence type="ECO:0000256" key="5">
    <source>
        <dbReference type="ARBA" id="ARBA00022692"/>
    </source>
</evidence>
<dbReference type="eggNOG" id="COG0531">
    <property type="taxonomic scope" value="Bacteria"/>
</dbReference>
<evidence type="ECO:0000256" key="8">
    <source>
        <dbReference type="SAM" id="Phobius"/>
    </source>
</evidence>
<keyword evidence="6 8" id="KW-1133">Transmembrane helix</keyword>
<keyword evidence="7 8" id="KW-0472">Membrane</keyword>
<dbReference type="Proteomes" id="UP000003860">
    <property type="component" value="Unassembled WGS sequence"/>
</dbReference>
<comment type="caution">
    <text evidence="9">The sequence shown here is derived from an EMBL/GenBank/DDBJ whole genome shotgun (WGS) entry which is preliminary data.</text>
</comment>
<evidence type="ECO:0000256" key="1">
    <source>
        <dbReference type="ARBA" id="ARBA00004141"/>
    </source>
</evidence>
<feature type="transmembrane region" description="Helical" evidence="8">
    <location>
        <begin position="311"/>
        <end position="332"/>
    </location>
</feature>
<dbReference type="OrthoDB" id="1675410at2"/>
<evidence type="ECO:0000256" key="7">
    <source>
        <dbReference type="ARBA" id="ARBA00023136"/>
    </source>
</evidence>
<feature type="transmembrane region" description="Helical" evidence="8">
    <location>
        <begin position="338"/>
        <end position="356"/>
    </location>
</feature>
<dbReference type="RefSeq" id="WP_004616407.1">
    <property type="nucleotide sequence ID" value="NZ_ACXX02000001.1"/>
</dbReference>
<dbReference type="Pfam" id="PF03845">
    <property type="entry name" value="Spore_permease"/>
    <property type="match status" value="1"/>
</dbReference>
<dbReference type="InterPro" id="IPR004761">
    <property type="entry name" value="Spore_GerAB"/>
</dbReference>
<dbReference type="PANTHER" id="PTHR34975">
    <property type="entry name" value="SPORE GERMINATION PROTEIN A2"/>
    <property type="match status" value="1"/>
</dbReference>
<reference evidence="9" key="1">
    <citation type="submission" date="2009-07" db="EMBL/GenBank/DDBJ databases">
        <authorList>
            <consortium name="US DOE Joint Genome Institute (JGI-PGF)"/>
            <person name="Lucas S."/>
            <person name="Copeland A."/>
            <person name="Lapidus A."/>
            <person name="Glavina del Rio T."/>
            <person name="Tice H."/>
            <person name="Bruce D."/>
            <person name="Goodwin L."/>
            <person name="Pitluck S."/>
            <person name="Larimer F."/>
            <person name="Land M.L."/>
            <person name="Mouttaki H."/>
            <person name="He Z."/>
            <person name="Zhou J."/>
            <person name="Hemme C.L."/>
        </authorList>
    </citation>
    <scope>NUCLEOTIDE SEQUENCE [LARGE SCALE GENOMIC DNA]</scope>
    <source>
        <strain evidence="9">DSM 2782</strain>
    </source>
</reference>
<dbReference type="STRING" id="588581.Cpap_4019"/>
<feature type="transmembrane region" description="Helical" evidence="8">
    <location>
        <begin position="81"/>
        <end position="100"/>
    </location>
</feature>
<dbReference type="AlphaFoldDB" id="F1T7Y3"/>
<dbReference type="Gene3D" id="1.20.1740.10">
    <property type="entry name" value="Amino acid/polyamine transporter I"/>
    <property type="match status" value="1"/>
</dbReference>
<feature type="transmembrane region" description="Helical" evidence="8">
    <location>
        <begin position="12"/>
        <end position="35"/>
    </location>
</feature>
<keyword evidence="10" id="KW-1185">Reference proteome</keyword>
<keyword evidence="4" id="KW-0309">Germination</keyword>
<dbReference type="EMBL" id="ACXX02000001">
    <property type="protein sequence ID" value="EGD49581.1"/>
    <property type="molecule type" value="Genomic_DNA"/>
</dbReference>
<evidence type="ECO:0000256" key="2">
    <source>
        <dbReference type="ARBA" id="ARBA00007998"/>
    </source>
</evidence>
<dbReference type="NCBIfam" id="TIGR00912">
    <property type="entry name" value="2A0309"/>
    <property type="match status" value="1"/>
</dbReference>
<reference evidence="9" key="2">
    <citation type="submission" date="2011-01" db="EMBL/GenBank/DDBJ databases">
        <title>The Non-contiguous Finished genome of Clostridium papyrosolvens.</title>
        <authorList>
            <person name="Lucas S."/>
            <person name="Copeland A."/>
            <person name="Lapidus A."/>
            <person name="Cheng J.-F."/>
            <person name="Goodwin L."/>
            <person name="Pitluck S."/>
            <person name="Misra M."/>
            <person name="Chertkov O."/>
            <person name="Detter J.C."/>
            <person name="Han C."/>
            <person name="Tapia R."/>
            <person name="Land M."/>
            <person name="Hauser L."/>
            <person name="Kyrpides N."/>
            <person name="Ivanova N."/>
            <person name="Pagani I."/>
            <person name="Mouttaki H."/>
            <person name="He Z."/>
            <person name="Zhou J."/>
            <person name="Hemme C.L."/>
            <person name="Woyke T."/>
        </authorList>
    </citation>
    <scope>NUCLEOTIDE SEQUENCE [LARGE SCALE GENOMIC DNA]</scope>
    <source>
        <strain evidence="9">DSM 2782</strain>
    </source>
</reference>
<keyword evidence="3" id="KW-0813">Transport</keyword>
<evidence type="ECO:0000256" key="3">
    <source>
        <dbReference type="ARBA" id="ARBA00022448"/>
    </source>
</evidence>
<sequence length="365" mass="40664">MIKEGKFGVSEAVWLVTITISAKVFYTSSAVLATLVGTTGWYTTLISAAIAALGFTFIYLLLKRFPNKGLVEIFDITLGRFAGFIFSGILAFMMMMIATVRMREFAEVLKVYVLPLTPPSFILGIFVIGVAVACSLGLEALARCAKLTAYIMIFAFFAILILGWQNYDVHRLFPIWGYGVDKTFFNGVVRNSAYGEVIIIAVFAGSLQGTKYIKKVGYISIAMSAVLISISILAYTLTFPYYVASEVTAPMYEMATLIDYGRFLQRLEPIFLFIWNISSFISVTAVFYTFTSIYSKMFRIQDRKAIVMPSAIILFFCSMIQKDMVSVIYGSVEALREYGGIFLFIPPIIALIVAKIRKKEAIPNA</sequence>
<evidence type="ECO:0000313" key="10">
    <source>
        <dbReference type="Proteomes" id="UP000003860"/>
    </source>
</evidence>
<name>F1T7Y3_9FIRM</name>
<dbReference type="PANTHER" id="PTHR34975:SF2">
    <property type="entry name" value="SPORE GERMINATION PROTEIN A2"/>
    <property type="match status" value="1"/>
</dbReference>
<proteinExistence type="inferred from homology"/>
<feature type="transmembrane region" description="Helical" evidence="8">
    <location>
        <begin position="120"/>
        <end position="140"/>
    </location>
</feature>
<keyword evidence="5 8" id="KW-0812">Transmembrane</keyword>
<feature type="transmembrane region" description="Helical" evidence="8">
    <location>
        <begin position="270"/>
        <end position="290"/>
    </location>
</feature>
<accession>F1T7Y3</accession>
<feature type="transmembrane region" description="Helical" evidence="8">
    <location>
        <begin position="41"/>
        <end position="61"/>
    </location>
</feature>
<comment type="subcellular location">
    <subcellularLocation>
        <location evidence="1">Membrane</location>
        <topology evidence="1">Multi-pass membrane protein</topology>
    </subcellularLocation>
</comment>
<gene>
    <name evidence="9" type="ORF">Cpap_4019</name>
</gene>
<evidence type="ECO:0000256" key="4">
    <source>
        <dbReference type="ARBA" id="ARBA00022544"/>
    </source>
</evidence>
<feature type="transmembrane region" description="Helical" evidence="8">
    <location>
        <begin position="216"/>
        <end position="243"/>
    </location>
</feature>